<keyword evidence="1" id="KW-0812">Transmembrane</keyword>
<accession>T1B2T6</accession>
<feature type="non-terminal residue" evidence="2">
    <location>
        <position position="1"/>
    </location>
</feature>
<gene>
    <name evidence="2" type="ORF">B1B_11966</name>
</gene>
<keyword evidence="1" id="KW-1133">Transmembrane helix</keyword>
<dbReference type="Pfam" id="PF13189">
    <property type="entry name" value="Cytidylate_kin2"/>
    <property type="match status" value="1"/>
</dbReference>
<keyword evidence="1" id="KW-0472">Membrane</keyword>
<feature type="transmembrane region" description="Helical" evidence="1">
    <location>
        <begin position="46"/>
        <end position="67"/>
    </location>
</feature>
<evidence type="ECO:0000256" key="1">
    <source>
        <dbReference type="SAM" id="Phobius"/>
    </source>
</evidence>
<comment type="caution">
    <text evidence="2">The sequence shown here is derived from an EMBL/GenBank/DDBJ whole genome shotgun (WGS) entry which is preliminary data.</text>
</comment>
<dbReference type="AlphaFoldDB" id="T1B2T6"/>
<protein>
    <submittedName>
        <fullName evidence="2">Major facilitator superfamily MFS_1</fullName>
    </submittedName>
</protein>
<feature type="non-terminal residue" evidence="2">
    <location>
        <position position="307"/>
    </location>
</feature>
<name>T1B2T6_9ZZZZ</name>
<dbReference type="InterPro" id="IPR036259">
    <property type="entry name" value="MFS_trans_sf"/>
</dbReference>
<proteinExistence type="predicted"/>
<sequence>SFAVLLFFNGFAMGMFSAPNTAGIMNSVPAEQRGVASGMRSTFQNSGMTLSIGLFFTLMVLGLATALPTSLYHGLVQQGVPAAAAHKISSLPPVGTLFAAFLGYNPVAILLGPTLHHLPAARVAVLTGREFFPNLISQPFMSGMRVTFYFATGMMLVAAGASWLRGKRYVHGEAEAGVSRVASVPDMALPAPPSVSAAQRAGDHDGLRIRTITISASYGAGGDAVGRAVAESLGLPFLDRAISVRLAAELSVPLESVLAREDGERDGLGELFAALSRGVGPLAPGVTPGMDREDDAELFRRRTEGVI</sequence>
<dbReference type="InterPro" id="IPR027417">
    <property type="entry name" value="P-loop_NTPase"/>
</dbReference>
<reference evidence="2" key="2">
    <citation type="journal article" date="2014" name="ISME J.">
        <title>Microbial stratification in low pH oxic and suboxic macroscopic growths along an acid mine drainage.</title>
        <authorList>
            <person name="Mendez-Garcia C."/>
            <person name="Mesa V."/>
            <person name="Sprenger R.R."/>
            <person name="Richter M."/>
            <person name="Diez M.S."/>
            <person name="Solano J."/>
            <person name="Bargiela R."/>
            <person name="Golyshina O.V."/>
            <person name="Manteca A."/>
            <person name="Ramos J.L."/>
            <person name="Gallego J.R."/>
            <person name="Llorente I."/>
            <person name="Martins Dos Santos V.A."/>
            <person name="Jensen O.N."/>
            <person name="Pelaez A.I."/>
            <person name="Sanchez J."/>
            <person name="Ferrer M."/>
        </authorList>
    </citation>
    <scope>NUCLEOTIDE SEQUENCE</scope>
</reference>
<organism evidence="2">
    <name type="scientific">mine drainage metagenome</name>
    <dbReference type="NCBI Taxonomy" id="410659"/>
    <lineage>
        <taxon>unclassified sequences</taxon>
        <taxon>metagenomes</taxon>
        <taxon>ecological metagenomes</taxon>
    </lineage>
</organism>
<dbReference type="SUPFAM" id="SSF103473">
    <property type="entry name" value="MFS general substrate transporter"/>
    <property type="match status" value="1"/>
</dbReference>
<dbReference type="Gene3D" id="3.40.50.300">
    <property type="entry name" value="P-loop containing nucleotide triphosphate hydrolases"/>
    <property type="match status" value="1"/>
</dbReference>
<feature type="transmembrane region" description="Helical" evidence="1">
    <location>
        <begin position="146"/>
        <end position="164"/>
    </location>
</feature>
<evidence type="ECO:0000313" key="2">
    <source>
        <dbReference type="EMBL" id="EQD48660.1"/>
    </source>
</evidence>
<reference evidence="2" key="1">
    <citation type="submission" date="2013-08" db="EMBL/GenBank/DDBJ databases">
        <authorList>
            <person name="Mendez C."/>
            <person name="Richter M."/>
            <person name="Ferrer M."/>
            <person name="Sanchez J."/>
        </authorList>
    </citation>
    <scope>NUCLEOTIDE SEQUENCE</scope>
</reference>
<dbReference type="EMBL" id="AUZY01007807">
    <property type="protein sequence ID" value="EQD48660.1"/>
    <property type="molecule type" value="Genomic_DNA"/>
</dbReference>